<evidence type="ECO:0000256" key="2">
    <source>
        <dbReference type="ARBA" id="ARBA00022692"/>
    </source>
</evidence>
<dbReference type="SUPFAM" id="SSF51206">
    <property type="entry name" value="cAMP-binding domain-like"/>
    <property type="match status" value="1"/>
</dbReference>
<dbReference type="PANTHER" id="PTHR30566:SF25">
    <property type="entry name" value="INNER MEMBRANE PROTEIN"/>
    <property type="match status" value="1"/>
</dbReference>
<evidence type="ECO:0000256" key="1">
    <source>
        <dbReference type="ARBA" id="ARBA00004370"/>
    </source>
</evidence>
<sequence length="482" mass="52408">MNSFNSPWFYWAIGVAIGFPVGLILLTELHHILTRKRSRLARQVGVLRNWLLPIGALLLLLVKTAEIPAGDVPVRLLTTVFGFLVLVLLLSGLNATVFEGAPEDSWRKRLPAIFLDVGRFALIGVGLTVILSVIWGVRVGGVFTALGITSVVIGLMLQNSVGQIVSGLFMLFEQPFRINDWLDTQTARGRVIEVNWRAVHIQTGGGLRIMPNSMLATTAFTNLSRPAGPHKCSVTTTFAQGDPPDKVCAMLTLVASALPLMLPGTTPTSVALGAGQYRTTIRVSSPADEGATESTFVRWIWYAARRWDLHLDGEDDDFSTPERVTKALRTVVATELRLTLADQQFLAPYARVVRYGTDEIVQYAGMVPTAMTFIVAGSVRLTVTDADGTVLPFATLNEGSFIGVTALTRQPNLAGAYALEEVTAVEIEREHLEKIVMDKPMLLQDLGRLIDERQNKARLTRGDRAKAATAVAPGGLKPDTLG</sequence>
<dbReference type="Gene3D" id="2.30.30.60">
    <property type="match status" value="1"/>
</dbReference>
<evidence type="ECO:0000259" key="7">
    <source>
        <dbReference type="PROSITE" id="PS50042"/>
    </source>
</evidence>
<feature type="transmembrane region" description="Helical" evidence="6">
    <location>
        <begin position="74"/>
        <end position="97"/>
    </location>
</feature>
<dbReference type="GO" id="GO:0055085">
    <property type="term" value="P:transmembrane transport"/>
    <property type="evidence" value="ECO:0007669"/>
    <property type="project" value="InterPro"/>
</dbReference>
<dbReference type="PROSITE" id="PS50042">
    <property type="entry name" value="CNMP_BINDING_3"/>
    <property type="match status" value="1"/>
</dbReference>
<comment type="subcellular location">
    <subcellularLocation>
        <location evidence="1">Membrane</location>
    </subcellularLocation>
</comment>
<feature type="domain" description="Cyclic nucleotide-binding" evidence="7">
    <location>
        <begin position="328"/>
        <end position="437"/>
    </location>
</feature>
<feature type="transmembrane region" description="Helical" evidence="6">
    <location>
        <begin position="117"/>
        <end position="137"/>
    </location>
</feature>
<dbReference type="OrthoDB" id="9775207at2"/>
<dbReference type="Proteomes" id="UP000093757">
    <property type="component" value="Unassembled WGS sequence"/>
</dbReference>
<dbReference type="InterPro" id="IPR014710">
    <property type="entry name" value="RmlC-like_jellyroll"/>
</dbReference>
<dbReference type="EMBL" id="MAEM01000239">
    <property type="protein sequence ID" value="OBS01937.1"/>
    <property type="molecule type" value="Genomic_DNA"/>
</dbReference>
<evidence type="ECO:0000256" key="3">
    <source>
        <dbReference type="ARBA" id="ARBA00022989"/>
    </source>
</evidence>
<dbReference type="RefSeq" id="WP_065133809.1">
    <property type="nucleotide sequence ID" value="NZ_JANFXG010000003.1"/>
</dbReference>
<feature type="transmembrane region" description="Helical" evidence="6">
    <location>
        <begin position="6"/>
        <end position="26"/>
    </location>
</feature>
<dbReference type="InterPro" id="IPR000595">
    <property type="entry name" value="cNMP-bd_dom"/>
</dbReference>
<comment type="caution">
    <text evidence="8">The sequence shown here is derived from an EMBL/GenBank/DDBJ whole genome shotgun (WGS) entry which is preliminary data.</text>
</comment>
<dbReference type="SMART" id="SM00100">
    <property type="entry name" value="cNMP"/>
    <property type="match status" value="1"/>
</dbReference>
<reference evidence="8 9" key="1">
    <citation type="submission" date="2016-06" db="EMBL/GenBank/DDBJ databases">
        <authorList>
            <person name="Kjaerup R.B."/>
            <person name="Dalgaard T.S."/>
            <person name="Juul-Madsen H.R."/>
        </authorList>
    </citation>
    <scope>NUCLEOTIDE SEQUENCE [LARGE SCALE GENOMIC DNA]</scope>
    <source>
        <strain evidence="8 9">1245752.6</strain>
    </source>
</reference>
<keyword evidence="4 6" id="KW-0472">Membrane</keyword>
<evidence type="ECO:0000256" key="5">
    <source>
        <dbReference type="SAM" id="MobiDB-lite"/>
    </source>
</evidence>
<feature type="region of interest" description="Disordered" evidence="5">
    <location>
        <begin position="460"/>
        <end position="482"/>
    </location>
</feature>
<evidence type="ECO:0000313" key="9">
    <source>
        <dbReference type="Proteomes" id="UP000093757"/>
    </source>
</evidence>
<dbReference type="Pfam" id="PF00924">
    <property type="entry name" value="MS_channel_2nd"/>
    <property type="match status" value="1"/>
</dbReference>
<evidence type="ECO:0000256" key="4">
    <source>
        <dbReference type="ARBA" id="ARBA00023136"/>
    </source>
</evidence>
<keyword evidence="3 6" id="KW-1133">Transmembrane helix</keyword>
<accession>A0A1A6BHV4</accession>
<gene>
    <name evidence="8" type="ORF">A9W98_17590</name>
</gene>
<dbReference type="PIRSF" id="PIRSF026673">
    <property type="entry name" value="UCP026673_ion_chan"/>
    <property type="match status" value="1"/>
</dbReference>
<dbReference type="PANTHER" id="PTHR30566">
    <property type="entry name" value="YNAI-RELATED MECHANOSENSITIVE ION CHANNEL"/>
    <property type="match status" value="1"/>
</dbReference>
<dbReference type="Pfam" id="PF00027">
    <property type="entry name" value="cNMP_binding"/>
    <property type="match status" value="1"/>
</dbReference>
<dbReference type="InterPro" id="IPR010920">
    <property type="entry name" value="LSM_dom_sf"/>
</dbReference>
<organism evidence="8 9">
    <name type="scientific">Mycobacterium gordonae</name>
    <dbReference type="NCBI Taxonomy" id="1778"/>
    <lineage>
        <taxon>Bacteria</taxon>
        <taxon>Bacillati</taxon>
        <taxon>Actinomycetota</taxon>
        <taxon>Actinomycetes</taxon>
        <taxon>Mycobacteriales</taxon>
        <taxon>Mycobacteriaceae</taxon>
        <taxon>Mycobacterium</taxon>
    </lineage>
</organism>
<dbReference type="Gene3D" id="1.10.287.1260">
    <property type="match status" value="1"/>
</dbReference>
<evidence type="ECO:0000256" key="6">
    <source>
        <dbReference type="SAM" id="Phobius"/>
    </source>
</evidence>
<dbReference type="InterPro" id="IPR006685">
    <property type="entry name" value="MscS_channel_2nd"/>
</dbReference>
<dbReference type="InterPro" id="IPR016846">
    <property type="entry name" value="cNMP-bd_ion_channel"/>
</dbReference>
<feature type="transmembrane region" description="Helical" evidence="6">
    <location>
        <begin position="143"/>
        <end position="172"/>
    </location>
</feature>
<dbReference type="CDD" id="cd00038">
    <property type="entry name" value="CAP_ED"/>
    <property type="match status" value="1"/>
</dbReference>
<dbReference type="AlphaFoldDB" id="A0A1A6BHV4"/>
<dbReference type="SUPFAM" id="SSF50182">
    <property type="entry name" value="Sm-like ribonucleoproteins"/>
    <property type="match status" value="1"/>
</dbReference>
<dbReference type="GO" id="GO:0016020">
    <property type="term" value="C:membrane"/>
    <property type="evidence" value="ECO:0007669"/>
    <property type="project" value="UniProtKB-SubCell"/>
</dbReference>
<protein>
    <recommendedName>
        <fullName evidence="7">Cyclic nucleotide-binding domain-containing protein</fullName>
    </recommendedName>
</protein>
<proteinExistence type="predicted"/>
<dbReference type="Gene3D" id="2.60.120.10">
    <property type="entry name" value="Jelly Rolls"/>
    <property type="match status" value="1"/>
</dbReference>
<evidence type="ECO:0000313" key="8">
    <source>
        <dbReference type="EMBL" id="OBS01937.1"/>
    </source>
</evidence>
<keyword evidence="2 6" id="KW-0812">Transmembrane</keyword>
<dbReference type="InterPro" id="IPR023408">
    <property type="entry name" value="MscS_beta-dom_sf"/>
</dbReference>
<name>A0A1A6BHV4_MYCGO</name>
<dbReference type="InterPro" id="IPR018490">
    <property type="entry name" value="cNMP-bd_dom_sf"/>
</dbReference>
<feature type="transmembrane region" description="Helical" evidence="6">
    <location>
        <begin position="46"/>
        <end position="62"/>
    </location>
</feature>